<feature type="transmembrane region" description="Helical" evidence="2">
    <location>
        <begin position="501"/>
        <end position="522"/>
    </location>
</feature>
<feature type="transmembrane region" description="Helical" evidence="2">
    <location>
        <begin position="856"/>
        <end position="875"/>
    </location>
</feature>
<evidence type="ECO:0000313" key="3">
    <source>
        <dbReference type="EMBL" id="AKJ30844.1"/>
    </source>
</evidence>
<sequence>MKILAALIGAVLGGLSSGLLGALVGLVLGPVLVTLLRNSAKDKPPPQDSADLSSRRSSGLEARVAALEQEVAGLRQQVQRLSQGLTEEDRPIFDSTAPPETHAERPPVPPSAQATAPAAAPVMLPARAPQVAAATMAAPAVIPPMPAPQPSAVLPKATAAPTDAVGAAPARRPPPPNTPAAPPPVPLRDRLPPFLTRWIFGGNTIVKVGVLILFLGLAFLLRYAAERVTVPLEWRYAGVALVGAALLGLGWRLRSRADAAGGQGYGLILQGAGIGVFYLTTLAALKLHETQALLTPTVAFAFMAAVSLLGAVLAVAQNAPWLALVSVAEGFAAPVLVSTGQGNHIALFSYLAILDLGIFAMAWFKAWRPLHLVGLAGTFTLASAWAQRHYQDALYPSTQAFLLLFFLLFTAIGVLFARRALAVEPEQSAPAPSLSSRAVEALNQVGRVDSALVFGVPLAAFGLQYLLVQQRPFGPAWAAFGFALFYLLLGGALLRGGHRRYALLGEAYVIVSVIFGTLAIPLALEGEWTGATWAVEAAGMYWLGARQRRPYARAFALAVLAGALVRLATGLGLDLQPGTPLLTGSVLGAALLAASAAAMYLVFRRLPADQRPAWEAANTLALPWCVSLPLAAIAWMLLPPPWASAATAWLAFACTALQERLRLGVLQANAGVLHAVALGGLASTLHTAQGAAMLSDGWQGLVPAVLIGTALLLGARLELQRGWQAASRSKGAVSWSWASSAGLLAGLGVLNLGLLYLMPAERAALVWPWVGLGALWAGLRLGHPALSLAWVVLQWAAGFAALAFGPPLWQTAPTQAPSLWVPLVLTVTGLIAGDWQRRVGPLRPKGGLNAWTREPALQWGIVGWSLAWWAAALPPELYRWLLRRETLLLWPALLTGWVLLTSIGVVALARVRRWPVLGQASALTVPAWVVAAAIGPAVAGLLPSSQFGWLVWPLALLWHGVLLRAQQAWWRPQQLQPLHLLGFWLFLLLAAREGQLRMSALGDPGSAWPALGWMLVPSLLLVLLTRPRLQSRWPLREHRDTYLIAACAPLALYLLGWLWLGNLGSGSAAPLPYLPLLNPLELGQGLVLLALVSWHRALAPRIAQWVSPAALRAVLGATAFALYTGLVLRACHHWADVAWTPQALFDSTLTQAALSVAWSLAGVGLMLAGHRRAHRQLWAVGAVLLGVVIAKLFGVELADRGSLYRIVSFIVVGMLLLLVGYFAPVPPKQRSAQVSP</sequence>
<feature type="transmembrane region" description="Helical" evidence="2">
    <location>
        <begin position="764"/>
        <end position="781"/>
    </location>
</feature>
<feature type="transmembrane region" description="Helical" evidence="2">
    <location>
        <begin position="1011"/>
        <end position="1029"/>
    </location>
</feature>
<feature type="transmembrane region" description="Helical" evidence="2">
    <location>
        <begin position="6"/>
        <end position="33"/>
    </location>
</feature>
<dbReference type="InterPro" id="IPR019286">
    <property type="entry name" value="DUF2339_TM"/>
</dbReference>
<keyword evidence="2" id="KW-1133">Transmembrane helix</keyword>
<dbReference type="AlphaFoldDB" id="A0A0G3BN19"/>
<feature type="transmembrane region" description="Helical" evidence="2">
    <location>
        <begin position="581"/>
        <end position="603"/>
    </location>
</feature>
<feature type="transmembrane region" description="Helical" evidence="2">
    <location>
        <begin position="1080"/>
        <end position="1097"/>
    </location>
</feature>
<protein>
    <recommendedName>
        <fullName evidence="5">DUF2339 domain-containing protein</fullName>
    </recommendedName>
</protein>
<feature type="transmembrane region" description="Helical" evidence="2">
    <location>
        <begin position="615"/>
        <end position="636"/>
    </location>
</feature>
<reference evidence="3 4" key="1">
    <citation type="submission" date="2015-05" db="EMBL/GenBank/DDBJ databases">
        <authorList>
            <person name="Tang B."/>
            <person name="Yu Y."/>
        </authorList>
    </citation>
    <scope>NUCLEOTIDE SEQUENCE [LARGE SCALE GENOMIC DNA]</scope>
    <source>
        <strain evidence="3 4">DSM 7029</strain>
    </source>
</reference>
<name>A0A0G3BN19_9BURK</name>
<dbReference type="Pfam" id="PF10101">
    <property type="entry name" value="DUF2339"/>
    <property type="match status" value="2"/>
</dbReference>
<feature type="transmembrane region" description="Helical" evidence="2">
    <location>
        <begin position="234"/>
        <end position="253"/>
    </location>
</feature>
<keyword evidence="2" id="KW-0812">Transmembrane</keyword>
<feature type="region of interest" description="Disordered" evidence="1">
    <location>
        <begin position="152"/>
        <end position="185"/>
    </location>
</feature>
<dbReference type="Proteomes" id="UP000035352">
    <property type="component" value="Chromosome"/>
</dbReference>
<dbReference type="RefSeq" id="WP_047196116.1">
    <property type="nucleotide sequence ID" value="NZ_CP011371.1"/>
</dbReference>
<feature type="transmembrane region" description="Helical" evidence="2">
    <location>
        <begin position="551"/>
        <end position="569"/>
    </location>
</feature>
<feature type="transmembrane region" description="Helical" evidence="2">
    <location>
        <begin position="1109"/>
        <end position="1128"/>
    </location>
</feature>
<feature type="transmembrane region" description="Helical" evidence="2">
    <location>
        <begin position="975"/>
        <end position="991"/>
    </location>
</feature>
<feature type="transmembrane region" description="Helical" evidence="2">
    <location>
        <begin position="735"/>
        <end position="758"/>
    </location>
</feature>
<accession>A0A0G3BN19</accession>
<feature type="transmembrane region" description="Helical" evidence="2">
    <location>
        <begin position="399"/>
        <end position="417"/>
    </location>
</feature>
<feature type="transmembrane region" description="Helical" evidence="2">
    <location>
        <begin position="920"/>
        <end position="941"/>
    </location>
</feature>
<evidence type="ECO:0000256" key="2">
    <source>
        <dbReference type="SAM" id="Phobius"/>
    </source>
</evidence>
<dbReference type="KEGG" id="pbh:AAW51_4153"/>
<feature type="transmembrane region" description="Helical" evidence="2">
    <location>
        <begin position="451"/>
        <end position="468"/>
    </location>
</feature>
<feature type="transmembrane region" description="Helical" evidence="2">
    <location>
        <begin position="1203"/>
        <end position="1223"/>
    </location>
</feature>
<feature type="transmembrane region" description="Helical" evidence="2">
    <location>
        <begin position="198"/>
        <end position="222"/>
    </location>
</feature>
<dbReference type="PANTHER" id="PTHR38434:SF1">
    <property type="entry name" value="BLL2549 PROTEIN"/>
    <property type="match status" value="1"/>
</dbReference>
<dbReference type="PANTHER" id="PTHR38434">
    <property type="entry name" value="BLL2549 PROTEIN"/>
    <property type="match status" value="1"/>
</dbReference>
<gene>
    <name evidence="3" type="ORF">AAW51_4153</name>
</gene>
<dbReference type="EMBL" id="CP011371">
    <property type="protein sequence ID" value="AKJ30844.1"/>
    <property type="molecule type" value="Genomic_DNA"/>
</dbReference>
<feature type="transmembrane region" description="Helical" evidence="2">
    <location>
        <begin position="345"/>
        <end position="363"/>
    </location>
</feature>
<keyword evidence="2" id="KW-0472">Membrane</keyword>
<feature type="region of interest" description="Disordered" evidence="1">
    <location>
        <begin position="80"/>
        <end position="114"/>
    </location>
</feature>
<dbReference type="PATRIC" id="fig|413882.6.peg.4342"/>
<dbReference type="OrthoDB" id="207428at2"/>
<dbReference type="STRING" id="413882.AAW51_4153"/>
<evidence type="ECO:0008006" key="5">
    <source>
        <dbReference type="Google" id="ProtNLM"/>
    </source>
</evidence>
<feature type="transmembrane region" description="Helical" evidence="2">
    <location>
        <begin position="474"/>
        <end position="494"/>
    </location>
</feature>
<organism evidence="3 4">
    <name type="scientific">Caldimonas brevitalea</name>
    <dbReference type="NCBI Taxonomy" id="413882"/>
    <lineage>
        <taxon>Bacteria</taxon>
        <taxon>Pseudomonadati</taxon>
        <taxon>Pseudomonadota</taxon>
        <taxon>Betaproteobacteria</taxon>
        <taxon>Burkholderiales</taxon>
        <taxon>Sphaerotilaceae</taxon>
        <taxon>Caldimonas</taxon>
    </lineage>
</organism>
<feature type="compositionally biased region" description="Low complexity" evidence="1">
    <location>
        <begin position="152"/>
        <end position="170"/>
    </location>
</feature>
<feature type="transmembrane region" description="Helical" evidence="2">
    <location>
        <begin position="817"/>
        <end position="835"/>
    </location>
</feature>
<proteinExistence type="predicted"/>
<feature type="transmembrane region" description="Helical" evidence="2">
    <location>
        <begin position="887"/>
        <end position="908"/>
    </location>
</feature>
<keyword evidence="4" id="KW-1185">Reference proteome</keyword>
<feature type="transmembrane region" description="Helical" evidence="2">
    <location>
        <begin position="321"/>
        <end position="339"/>
    </location>
</feature>
<feature type="transmembrane region" description="Helical" evidence="2">
    <location>
        <begin position="1148"/>
        <end position="1168"/>
    </location>
</feature>
<feature type="transmembrane region" description="Helical" evidence="2">
    <location>
        <begin position="528"/>
        <end position="544"/>
    </location>
</feature>
<feature type="transmembrane region" description="Helical" evidence="2">
    <location>
        <begin position="788"/>
        <end position="805"/>
    </location>
</feature>
<evidence type="ECO:0000256" key="1">
    <source>
        <dbReference type="SAM" id="MobiDB-lite"/>
    </source>
</evidence>
<feature type="transmembrane region" description="Helical" evidence="2">
    <location>
        <begin position="947"/>
        <end position="963"/>
    </location>
</feature>
<feature type="transmembrane region" description="Helical" evidence="2">
    <location>
        <begin position="1041"/>
        <end position="1060"/>
    </location>
</feature>
<feature type="transmembrane region" description="Helical" evidence="2">
    <location>
        <begin position="1177"/>
        <end position="1197"/>
    </location>
</feature>
<evidence type="ECO:0000313" key="4">
    <source>
        <dbReference type="Proteomes" id="UP000035352"/>
    </source>
</evidence>
<feature type="compositionally biased region" description="Pro residues" evidence="1">
    <location>
        <begin position="171"/>
        <end position="185"/>
    </location>
</feature>
<feature type="transmembrane region" description="Helical" evidence="2">
    <location>
        <begin position="297"/>
        <end position="316"/>
    </location>
</feature>
<feature type="transmembrane region" description="Helical" evidence="2">
    <location>
        <begin position="697"/>
        <end position="715"/>
    </location>
</feature>
<feature type="transmembrane region" description="Helical" evidence="2">
    <location>
        <begin position="265"/>
        <end position="285"/>
    </location>
</feature>